<evidence type="ECO:0000313" key="1">
    <source>
        <dbReference type="EMBL" id="GFT18121.1"/>
    </source>
</evidence>
<accession>A0A8X6TIH3</accession>
<name>A0A8X6TIH3_NEPPI</name>
<dbReference type="AlphaFoldDB" id="A0A8X6TIH3"/>
<evidence type="ECO:0000313" key="2">
    <source>
        <dbReference type="Proteomes" id="UP000887013"/>
    </source>
</evidence>
<sequence length="133" mass="15360">MGDILRRDLLQSKPRVVRQTIPTRFTFGITHVCRLEHSVPLSLLRQLELLPSISRDVTQSQIEPSQFVEPEISLSAAVYGEDTHHVYNEKHIHSGFTKEDNECALCRKEMKVDLSRKKYGVKNNLFSLQLNEK</sequence>
<protein>
    <submittedName>
        <fullName evidence="1">Uncharacterized protein</fullName>
    </submittedName>
</protein>
<keyword evidence="2" id="KW-1185">Reference proteome</keyword>
<reference evidence="1" key="1">
    <citation type="submission" date="2020-08" db="EMBL/GenBank/DDBJ databases">
        <title>Multicomponent nature underlies the extraordinary mechanical properties of spider dragline silk.</title>
        <authorList>
            <person name="Kono N."/>
            <person name="Nakamura H."/>
            <person name="Mori M."/>
            <person name="Yoshida Y."/>
            <person name="Ohtoshi R."/>
            <person name="Malay A.D."/>
            <person name="Moran D.A.P."/>
            <person name="Tomita M."/>
            <person name="Numata K."/>
            <person name="Arakawa K."/>
        </authorList>
    </citation>
    <scope>NUCLEOTIDE SEQUENCE</scope>
</reference>
<gene>
    <name evidence="1" type="ORF">NPIL_318731</name>
</gene>
<proteinExistence type="predicted"/>
<dbReference type="Proteomes" id="UP000887013">
    <property type="component" value="Unassembled WGS sequence"/>
</dbReference>
<organism evidence="1 2">
    <name type="scientific">Nephila pilipes</name>
    <name type="common">Giant wood spider</name>
    <name type="synonym">Nephila maculata</name>
    <dbReference type="NCBI Taxonomy" id="299642"/>
    <lineage>
        <taxon>Eukaryota</taxon>
        <taxon>Metazoa</taxon>
        <taxon>Ecdysozoa</taxon>
        <taxon>Arthropoda</taxon>
        <taxon>Chelicerata</taxon>
        <taxon>Arachnida</taxon>
        <taxon>Araneae</taxon>
        <taxon>Araneomorphae</taxon>
        <taxon>Entelegynae</taxon>
        <taxon>Araneoidea</taxon>
        <taxon>Nephilidae</taxon>
        <taxon>Nephila</taxon>
    </lineage>
</organism>
<comment type="caution">
    <text evidence="1">The sequence shown here is derived from an EMBL/GenBank/DDBJ whole genome shotgun (WGS) entry which is preliminary data.</text>
</comment>
<dbReference type="EMBL" id="BMAW01058800">
    <property type="protein sequence ID" value="GFT18121.1"/>
    <property type="molecule type" value="Genomic_DNA"/>
</dbReference>